<sequence length="99" mass="11747">MVVRRCGAFPASCLRRIVHDSCRCRRWWLAGRRWWRADVSMVVREEEELAVAVVVDRVRCAGSRDGAVVVLRVKWLNDVALPLLQRCRWREKMKNSRWP</sequence>
<keyword evidence="2" id="KW-1185">Reference proteome</keyword>
<dbReference type="AlphaFoldDB" id="A0A4D6NLB3"/>
<organism evidence="1 2">
    <name type="scientific">Vigna unguiculata</name>
    <name type="common">Cowpea</name>
    <dbReference type="NCBI Taxonomy" id="3917"/>
    <lineage>
        <taxon>Eukaryota</taxon>
        <taxon>Viridiplantae</taxon>
        <taxon>Streptophyta</taxon>
        <taxon>Embryophyta</taxon>
        <taxon>Tracheophyta</taxon>
        <taxon>Spermatophyta</taxon>
        <taxon>Magnoliopsida</taxon>
        <taxon>eudicotyledons</taxon>
        <taxon>Gunneridae</taxon>
        <taxon>Pentapetalae</taxon>
        <taxon>rosids</taxon>
        <taxon>fabids</taxon>
        <taxon>Fabales</taxon>
        <taxon>Fabaceae</taxon>
        <taxon>Papilionoideae</taxon>
        <taxon>50 kb inversion clade</taxon>
        <taxon>NPAAA clade</taxon>
        <taxon>indigoferoid/millettioid clade</taxon>
        <taxon>Phaseoleae</taxon>
        <taxon>Vigna</taxon>
    </lineage>
</organism>
<accession>A0A4D6NLB3</accession>
<name>A0A4D6NLB3_VIGUN</name>
<protein>
    <submittedName>
        <fullName evidence="1">Uncharacterized protein</fullName>
    </submittedName>
</protein>
<evidence type="ECO:0000313" key="1">
    <source>
        <dbReference type="EMBL" id="QCE14580.1"/>
    </source>
</evidence>
<gene>
    <name evidence="1" type="ORF">DEO72_LG11g1583</name>
</gene>
<reference evidence="1 2" key="1">
    <citation type="submission" date="2019-04" db="EMBL/GenBank/DDBJ databases">
        <title>An improved genome assembly and genetic linkage map for asparagus bean, Vigna unguiculata ssp. sesquipedialis.</title>
        <authorList>
            <person name="Xia Q."/>
            <person name="Zhang R."/>
            <person name="Dong Y."/>
        </authorList>
    </citation>
    <scope>NUCLEOTIDE SEQUENCE [LARGE SCALE GENOMIC DNA]</scope>
    <source>
        <tissue evidence="1">Leaf</tissue>
    </source>
</reference>
<dbReference type="Proteomes" id="UP000501690">
    <property type="component" value="Linkage Group LG11"/>
</dbReference>
<proteinExistence type="predicted"/>
<evidence type="ECO:0000313" key="2">
    <source>
        <dbReference type="Proteomes" id="UP000501690"/>
    </source>
</evidence>
<dbReference type="EMBL" id="CP039355">
    <property type="protein sequence ID" value="QCE14580.1"/>
    <property type="molecule type" value="Genomic_DNA"/>
</dbReference>